<evidence type="ECO:0000313" key="1">
    <source>
        <dbReference type="EMBL" id="KJA23725.1"/>
    </source>
</evidence>
<dbReference type="Proteomes" id="UP000054270">
    <property type="component" value="Unassembled WGS sequence"/>
</dbReference>
<dbReference type="AlphaFoldDB" id="A0A0D2PW82"/>
<dbReference type="OMA" id="DTVGHIS"/>
<dbReference type="EMBL" id="KN817541">
    <property type="protein sequence ID" value="KJA23725.1"/>
    <property type="molecule type" value="Genomic_DNA"/>
</dbReference>
<dbReference type="STRING" id="945553.A0A0D2PW82"/>
<evidence type="ECO:0008006" key="3">
    <source>
        <dbReference type="Google" id="ProtNLM"/>
    </source>
</evidence>
<proteinExistence type="predicted"/>
<name>A0A0D2PW82_HYPSF</name>
<evidence type="ECO:0000313" key="2">
    <source>
        <dbReference type="Proteomes" id="UP000054270"/>
    </source>
</evidence>
<keyword evidence="2" id="KW-1185">Reference proteome</keyword>
<protein>
    <recommendedName>
        <fullName evidence="3">Retrotransposon gag domain-containing protein</fullName>
    </recommendedName>
</protein>
<reference evidence="2" key="1">
    <citation type="submission" date="2014-04" db="EMBL/GenBank/DDBJ databases">
        <title>Evolutionary Origins and Diversification of the Mycorrhizal Mutualists.</title>
        <authorList>
            <consortium name="DOE Joint Genome Institute"/>
            <consortium name="Mycorrhizal Genomics Consortium"/>
            <person name="Kohler A."/>
            <person name="Kuo A."/>
            <person name="Nagy L.G."/>
            <person name="Floudas D."/>
            <person name="Copeland A."/>
            <person name="Barry K.W."/>
            <person name="Cichocki N."/>
            <person name="Veneault-Fourrey C."/>
            <person name="LaButti K."/>
            <person name="Lindquist E.A."/>
            <person name="Lipzen A."/>
            <person name="Lundell T."/>
            <person name="Morin E."/>
            <person name="Murat C."/>
            <person name="Riley R."/>
            <person name="Ohm R."/>
            <person name="Sun H."/>
            <person name="Tunlid A."/>
            <person name="Henrissat B."/>
            <person name="Grigoriev I.V."/>
            <person name="Hibbett D.S."/>
            <person name="Martin F."/>
        </authorList>
    </citation>
    <scope>NUCLEOTIDE SEQUENCE [LARGE SCALE GENOMIC DNA]</scope>
    <source>
        <strain evidence="2">FD-334 SS-4</strain>
    </source>
</reference>
<organism evidence="1 2">
    <name type="scientific">Hypholoma sublateritium (strain FD-334 SS-4)</name>
    <dbReference type="NCBI Taxonomy" id="945553"/>
    <lineage>
        <taxon>Eukaryota</taxon>
        <taxon>Fungi</taxon>
        <taxon>Dikarya</taxon>
        <taxon>Basidiomycota</taxon>
        <taxon>Agaricomycotina</taxon>
        <taxon>Agaricomycetes</taxon>
        <taxon>Agaricomycetidae</taxon>
        <taxon>Agaricales</taxon>
        <taxon>Agaricineae</taxon>
        <taxon>Strophariaceae</taxon>
        <taxon>Hypholoma</taxon>
    </lineage>
</organism>
<sequence>MASKVVSAFNGPITPTALEAWLGQCEDGFAIYTSTKSDKTPDLDIPTKIWLTGTHLHEPSMAAWWNANRKEFLKLASWDALEKQIRSRFMPKGYKLMALRSFFLCSQGKSTFSDYAAALAEARNGVGPSVISASVYKYQLLFHAHPILVLRIVAIPDFDIDSIGFDDLVALMNMQFESLAAEGNLGRLSITARASPAPLSSPARLPFLDDTERDRLSAAKGCWRCRKIPTDAGWVPHVGRTCPGDAANGVQPGRDFIPGIKTEIAAGVFLAADASEDQPEYGADEYAEAFWAADDSDSE</sequence>
<accession>A0A0D2PW82</accession>
<dbReference type="OrthoDB" id="4742101at2759"/>
<gene>
    <name evidence="1" type="ORF">HYPSUDRAFT_54170</name>
</gene>